<evidence type="ECO:0000313" key="2">
    <source>
        <dbReference type="EMBL" id="KCV72576.1"/>
    </source>
</evidence>
<organism evidence="2">
    <name type="scientific">Fonticula alba</name>
    <name type="common">Slime mold</name>
    <dbReference type="NCBI Taxonomy" id="691883"/>
    <lineage>
        <taxon>Eukaryota</taxon>
        <taxon>Rotosphaerida</taxon>
        <taxon>Fonticulaceae</taxon>
        <taxon>Fonticula</taxon>
    </lineage>
</organism>
<name>A0A058ZF44_FONAL</name>
<gene>
    <name evidence="2" type="ORF">H696_00167</name>
</gene>
<reference evidence="2" key="1">
    <citation type="submission" date="2013-04" db="EMBL/GenBank/DDBJ databases">
        <title>The Genome Sequence of Fonticula alba ATCC 38817.</title>
        <authorList>
            <consortium name="The Broad Institute Genomics Platform"/>
            <person name="Russ C."/>
            <person name="Cuomo C."/>
            <person name="Burger G."/>
            <person name="Gray M.W."/>
            <person name="Holland P.W.H."/>
            <person name="King N."/>
            <person name="Lang F.B.F."/>
            <person name="Roger A.J."/>
            <person name="Ruiz-Trillo I."/>
            <person name="Brown M."/>
            <person name="Walker B."/>
            <person name="Young S."/>
            <person name="Zeng Q."/>
            <person name="Gargeya S."/>
            <person name="Fitzgerald M."/>
            <person name="Haas B."/>
            <person name="Abouelleil A."/>
            <person name="Allen A.W."/>
            <person name="Alvarado L."/>
            <person name="Arachchi H.M."/>
            <person name="Berlin A.M."/>
            <person name="Chapman S.B."/>
            <person name="Gainer-Dewar J."/>
            <person name="Goldberg J."/>
            <person name="Griggs A."/>
            <person name="Gujja S."/>
            <person name="Hansen M."/>
            <person name="Howarth C."/>
            <person name="Imamovic A."/>
            <person name="Ireland A."/>
            <person name="Larimer J."/>
            <person name="McCowan C."/>
            <person name="Murphy C."/>
            <person name="Pearson M."/>
            <person name="Poon T.W."/>
            <person name="Priest M."/>
            <person name="Roberts A."/>
            <person name="Saif S."/>
            <person name="Shea T."/>
            <person name="Sisk P."/>
            <person name="Sykes S."/>
            <person name="Wortman J."/>
            <person name="Nusbaum C."/>
            <person name="Birren B."/>
        </authorList>
    </citation>
    <scope>NUCLEOTIDE SEQUENCE [LARGE SCALE GENOMIC DNA]</scope>
    <source>
        <strain evidence="2">ATCC 38817</strain>
    </source>
</reference>
<dbReference type="Pfam" id="PF01048">
    <property type="entry name" value="PNP_UDP_1"/>
    <property type="match status" value="1"/>
</dbReference>
<dbReference type="CDD" id="cd17769">
    <property type="entry name" value="NP_TgUP-like"/>
    <property type="match status" value="1"/>
</dbReference>
<dbReference type="PANTHER" id="PTHR43691">
    <property type="entry name" value="URIDINE PHOSPHORYLASE"/>
    <property type="match status" value="1"/>
</dbReference>
<dbReference type="PANTHER" id="PTHR43691:SF14">
    <property type="entry name" value="URIDINE PHOSPHORYLASE"/>
    <property type="match status" value="1"/>
</dbReference>
<dbReference type="OrthoDB" id="416752at2759"/>
<dbReference type="EMBL" id="KB932201">
    <property type="protein sequence ID" value="KCV72576.1"/>
    <property type="molecule type" value="Genomic_DNA"/>
</dbReference>
<dbReference type="SUPFAM" id="SSF53167">
    <property type="entry name" value="Purine and uridine phosphorylases"/>
    <property type="match status" value="1"/>
</dbReference>
<dbReference type="Gene3D" id="3.40.50.1580">
    <property type="entry name" value="Nucleoside phosphorylase domain"/>
    <property type="match status" value="1"/>
</dbReference>
<dbReference type="eggNOG" id="ENOG502RXRP">
    <property type="taxonomic scope" value="Eukaryota"/>
</dbReference>
<dbReference type="Proteomes" id="UP000030693">
    <property type="component" value="Unassembled WGS sequence"/>
</dbReference>
<dbReference type="GO" id="GO:0006218">
    <property type="term" value="P:uridine catabolic process"/>
    <property type="evidence" value="ECO:0007669"/>
    <property type="project" value="TreeGrafter"/>
</dbReference>
<dbReference type="OMA" id="TFEMETF"/>
<dbReference type="GO" id="GO:0004850">
    <property type="term" value="F:uridine phosphorylase activity"/>
    <property type="evidence" value="ECO:0007669"/>
    <property type="project" value="TreeGrafter"/>
</dbReference>
<evidence type="ECO:0000313" key="3">
    <source>
        <dbReference type="Proteomes" id="UP000030693"/>
    </source>
</evidence>
<dbReference type="GeneID" id="20524892"/>
<protein>
    <recommendedName>
        <fullName evidence="1">Nucleoside phosphorylase domain-containing protein</fullName>
    </recommendedName>
</protein>
<dbReference type="GO" id="GO:0005829">
    <property type="term" value="C:cytosol"/>
    <property type="evidence" value="ECO:0007669"/>
    <property type="project" value="TreeGrafter"/>
</dbReference>
<sequence>MASLNTLHNSDMPQDGEGRIYHLGCKPGDVSHRILSVGDPARAKLIAEAYLDPATVRTVFSNRGFHTYTGMYNGVELSIISIGMGRPMMDFMIREARAVVNGPMVIIRLGSAGSIVTDVDPGTVVVNSEGSSLVCQGVDADGQFTYSFSPLEMPHKGLSDLLVKEMTSCLSTGSVKPACDLTADSFYSSQGRPSANFADANAGLLDKMAAAFPNVGSLQMETYQLFRLANICLPAEGEANRIDTSAAAIILFNRLTGQGVSADLRRQLELEAGRACLQALANHTF</sequence>
<dbReference type="InterPro" id="IPR000845">
    <property type="entry name" value="Nucleoside_phosphorylase_d"/>
</dbReference>
<feature type="domain" description="Nucleoside phosphorylase" evidence="1">
    <location>
        <begin position="34"/>
        <end position="230"/>
    </location>
</feature>
<keyword evidence="3" id="KW-1185">Reference proteome</keyword>
<dbReference type="RefSeq" id="XP_009492277.1">
    <property type="nucleotide sequence ID" value="XM_009494002.1"/>
</dbReference>
<evidence type="ECO:0000259" key="1">
    <source>
        <dbReference type="Pfam" id="PF01048"/>
    </source>
</evidence>
<dbReference type="InterPro" id="IPR035994">
    <property type="entry name" value="Nucleoside_phosphorylase_sf"/>
</dbReference>
<dbReference type="AlphaFoldDB" id="A0A058ZF44"/>
<proteinExistence type="predicted"/>
<dbReference type="STRING" id="691883.A0A058ZF44"/>
<accession>A0A058ZF44</accession>